<reference evidence="1 2" key="1">
    <citation type="submission" date="2020-12" db="EMBL/GenBank/DDBJ databases">
        <title>Oil enriched cultivation method for isolating marine PHA-producing bacteria.</title>
        <authorList>
            <person name="Zheng W."/>
            <person name="Yu S."/>
            <person name="Huang Y."/>
        </authorList>
    </citation>
    <scope>NUCLEOTIDE SEQUENCE [LARGE SCALE GENOMIC DNA]</scope>
    <source>
        <strain evidence="1 2">SN0-2</strain>
    </source>
</reference>
<dbReference type="InterPro" id="IPR003718">
    <property type="entry name" value="OsmC/Ohr_fam"/>
</dbReference>
<dbReference type="InterPro" id="IPR052707">
    <property type="entry name" value="OsmC_Ohr_Peroxiredoxin"/>
</dbReference>
<evidence type="ECO:0000313" key="2">
    <source>
        <dbReference type="Proteomes" id="UP000664293"/>
    </source>
</evidence>
<keyword evidence="2" id="KW-1185">Reference proteome</keyword>
<comment type="caution">
    <text evidence="1">The sequence shown here is derived from an EMBL/GenBank/DDBJ whole genome shotgun (WGS) entry which is preliminary data.</text>
</comment>
<sequence length="144" mass="15346">MDAFPHHYKVTARAPTEGNVTLSAEGVPDLPSAAPTQFDGPGDQWSPEDLLVAAVSDCFILTFRAIAKHSKLDWTSLECTTTGTLDKDGRTTCFTAFAIEATLVVPEGTDTDKAQRLLEKSEQGCLVTNSLKAEVSLSAEVTTG</sequence>
<name>A0ABS3E8R2_9GAMM</name>
<dbReference type="PANTHER" id="PTHR42830:SF2">
    <property type="entry name" value="OSMC_OHR FAMILY PROTEIN"/>
    <property type="match status" value="1"/>
</dbReference>
<accession>A0ABS3E8R2</accession>
<dbReference type="EMBL" id="JAEKJR010000002">
    <property type="protein sequence ID" value="MBN8431703.1"/>
    <property type="molecule type" value="Genomic_DNA"/>
</dbReference>
<dbReference type="Gene3D" id="3.30.300.20">
    <property type="match status" value="1"/>
</dbReference>
<protein>
    <submittedName>
        <fullName evidence="1">OsmC family protein</fullName>
    </submittedName>
</protein>
<dbReference type="PANTHER" id="PTHR42830">
    <property type="entry name" value="OSMOTICALLY INDUCIBLE FAMILY PROTEIN"/>
    <property type="match status" value="1"/>
</dbReference>
<dbReference type="InterPro" id="IPR036102">
    <property type="entry name" value="OsmC/Ohrsf"/>
</dbReference>
<evidence type="ECO:0000313" key="1">
    <source>
        <dbReference type="EMBL" id="MBN8431703.1"/>
    </source>
</evidence>
<dbReference type="Pfam" id="PF02566">
    <property type="entry name" value="OsmC"/>
    <property type="match status" value="1"/>
</dbReference>
<dbReference type="InterPro" id="IPR015946">
    <property type="entry name" value="KH_dom-like_a/b"/>
</dbReference>
<dbReference type="Proteomes" id="UP000664293">
    <property type="component" value="Unassembled WGS sequence"/>
</dbReference>
<gene>
    <name evidence="1" type="ORF">JF535_12665</name>
</gene>
<proteinExistence type="predicted"/>
<dbReference type="SUPFAM" id="SSF82784">
    <property type="entry name" value="OsmC-like"/>
    <property type="match status" value="1"/>
</dbReference>
<dbReference type="RefSeq" id="WP_207002663.1">
    <property type="nucleotide sequence ID" value="NZ_JAEKJR010000002.1"/>
</dbReference>
<organism evidence="1 2">
    <name type="scientific">Microbulbifer salipaludis</name>
    <dbReference type="NCBI Taxonomy" id="187980"/>
    <lineage>
        <taxon>Bacteria</taxon>
        <taxon>Pseudomonadati</taxon>
        <taxon>Pseudomonadota</taxon>
        <taxon>Gammaproteobacteria</taxon>
        <taxon>Cellvibrionales</taxon>
        <taxon>Microbulbiferaceae</taxon>
        <taxon>Microbulbifer</taxon>
    </lineage>
</organism>